<name>A0A023G1K3_AMBPA</name>
<dbReference type="InterPro" id="IPR002919">
    <property type="entry name" value="TIL_dom"/>
</dbReference>
<feature type="domain" description="TIL" evidence="4">
    <location>
        <begin position="146"/>
        <end position="203"/>
    </location>
</feature>
<dbReference type="GO" id="GO:0030414">
    <property type="term" value="F:peptidase inhibitor activity"/>
    <property type="evidence" value="ECO:0007669"/>
    <property type="project" value="UniProtKB-KW"/>
</dbReference>
<evidence type="ECO:0000256" key="2">
    <source>
        <dbReference type="ARBA" id="ARBA00023157"/>
    </source>
</evidence>
<keyword evidence="1" id="KW-0646">Protease inhibitor</keyword>
<evidence type="ECO:0000256" key="3">
    <source>
        <dbReference type="SAM" id="SignalP"/>
    </source>
</evidence>
<feature type="signal peptide" evidence="3">
    <location>
        <begin position="1"/>
        <end position="18"/>
    </location>
</feature>
<dbReference type="CDD" id="cd19941">
    <property type="entry name" value="TIL"/>
    <property type="match status" value="1"/>
</dbReference>
<dbReference type="Gene3D" id="2.10.25.10">
    <property type="entry name" value="Laminin"/>
    <property type="match status" value="3"/>
</dbReference>
<evidence type="ECO:0000256" key="1">
    <source>
        <dbReference type="ARBA" id="ARBA00022690"/>
    </source>
</evidence>
<organism evidence="5">
    <name type="scientific">Amblyomma parvum</name>
    <name type="common">South American tick</name>
    <dbReference type="NCBI Taxonomy" id="251391"/>
    <lineage>
        <taxon>Eukaryota</taxon>
        <taxon>Metazoa</taxon>
        <taxon>Ecdysozoa</taxon>
        <taxon>Arthropoda</taxon>
        <taxon>Chelicerata</taxon>
        <taxon>Arachnida</taxon>
        <taxon>Acari</taxon>
        <taxon>Parasitiformes</taxon>
        <taxon>Ixodida</taxon>
        <taxon>Ixodoidea</taxon>
        <taxon>Ixodidae</taxon>
        <taxon>Amblyomminae</taxon>
        <taxon>Amblyomma</taxon>
    </lineage>
</organism>
<dbReference type="PANTHER" id="PTHR23259:SF70">
    <property type="entry name" value="ACCESSORY GLAND PROTEIN ACP62F-RELATED"/>
    <property type="match status" value="1"/>
</dbReference>
<reference evidence="5" key="1">
    <citation type="submission" date="2014-03" db="EMBL/GenBank/DDBJ databases">
        <title>The sialotranscriptome of Amblyomma triste, Amblyomma parvum and Amblyomma cajennense ticks, uncovered by 454-based RNA-seq.</title>
        <authorList>
            <person name="Garcia G.R."/>
            <person name="Gardinassi L.G."/>
            <person name="Ribeiro J.M."/>
            <person name="Anatrielo E."/>
            <person name="Ferreira B.R."/>
            <person name="Moreira H.N."/>
            <person name="Mafra C."/>
            <person name="Olegario M.M."/>
            <person name="Szabo P.J."/>
            <person name="Miranda-Santos I.K."/>
            <person name="Maruyama S.R."/>
        </authorList>
    </citation>
    <scope>NUCLEOTIDE SEQUENCE</scope>
    <source>
        <strain evidence="5">Araguapaz</strain>
        <tissue evidence="5">Salivary glands</tissue>
    </source>
</reference>
<accession>A0A023G1K3</accession>
<dbReference type="PANTHER" id="PTHR23259">
    <property type="entry name" value="RIDDLE"/>
    <property type="match status" value="1"/>
</dbReference>
<evidence type="ECO:0000259" key="4">
    <source>
        <dbReference type="Pfam" id="PF01826"/>
    </source>
</evidence>
<proteinExistence type="evidence at transcript level"/>
<feature type="chain" id="PRO_5001516016" evidence="3">
    <location>
        <begin position="19"/>
        <end position="214"/>
    </location>
</feature>
<dbReference type="InterPro" id="IPR036084">
    <property type="entry name" value="Ser_inhib-like_sf"/>
</dbReference>
<feature type="domain" description="TIL" evidence="4">
    <location>
        <begin position="87"/>
        <end position="142"/>
    </location>
</feature>
<dbReference type="SUPFAM" id="SSF57567">
    <property type="entry name" value="Serine protease inhibitors"/>
    <property type="match status" value="3"/>
</dbReference>
<dbReference type="EMBL" id="GBBL01000515">
    <property type="protein sequence ID" value="JAC26805.1"/>
    <property type="molecule type" value="mRNA"/>
</dbReference>
<protein>
    <submittedName>
        <fullName evidence="5">Putative tick til 31</fullName>
    </submittedName>
</protein>
<dbReference type="AlphaFoldDB" id="A0A023G1K3"/>
<sequence length="214" mass="24644">MHRTAIFLAAVCVVAVCGQKRNIPSNCNRWEVRVRRTPRTDRFCKPSLTLRSELEKLRWCVCKRGRVRNAWGHCITVQQCKQCDRRANQDFNYCESACPLTCHRPIRTACSRQCVAGCACPPGYVRDPRRRRTTTCILAKKCPPRCPTDSRFQLCFSNCAPKCGVRRPKRCVTRCTTGRCVCNRGFAELYNEGRTICVPRKTCHRARELLSLRL</sequence>
<dbReference type="Pfam" id="PF01826">
    <property type="entry name" value="TIL"/>
    <property type="match status" value="2"/>
</dbReference>
<keyword evidence="3" id="KW-0732">Signal</keyword>
<keyword evidence="2" id="KW-1015">Disulfide bond</keyword>
<dbReference type="InterPro" id="IPR051368">
    <property type="entry name" value="SerProtInhib-TIL_Domain"/>
</dbReference>
<evidence type="ECO:0000313" key="5">
    <source>
        <dbReference type="EMBL" id="JAC26805.1"/>
    </source>
</evidence>